<dbReference type="PROSITE" id="PS50075">
    <property type="entry name" value="CARRIER"/>
    <property type="match status" value="1"/>
</dbReference>
<dbReference type="Pfam" id="PF00501">
    <property type="entry name" value="AMP-binding"/>
    <property type="match status" value="1"/>
</dbReference>
<evidence type="ECO:0000256" key="2">
    <source>
        <dbReference type="ARBA" id="ARBA00022553"/>
    </source>
</evidence>
<dbReference type="SUPFAM" id="SSF47336">
    <property type="entry name" value="ACP-like"/>
    <property type="match status" value="1"/>
</dbReference>
<dbReference type="GO" id="GO:0005737">
    <property type="term" value="C:cytoplasm"/>
    <property type="evidence" value="ECO:0007669"/>
    <property type="project" value="TreeGrafter"/>
</dbReference>
<dbReference type="GO" id="GO:0031177">
    <property type="term" value="F:phosphopantetheine binding"/>
    <property type="evidence" value="ECO:0007669"/>
    <property type="project" value="TreeGrafter"/>
</dbReference>
<dbReference type="EMBL" id="KV878238">
    <property type="protein sequence ID" value="OJZ89721.1"/>
    <property type="molecule type" value="Genomic_DNA"/>
</dbReference>
<name>A0A1M3TSS0_ASPLC</name>
<dbReference type="CDD" id="cd05918">
    <property type="entry name" value="A_NRPS_SidN3_like"/>
    <property type="match status" value="1"/>
</dbReference>
<feature type="domain" description="Carrier" evidence="5">
    <location>
        <begin position="783"/>
        <end position="859"/>
    </location>
</feature>
<sequence>MVGKVLTAPCRFPSLSPSPSLQKGRDDDAVHTIDILQRDNSISQWGPDLGPRLRVIWAIILSVFVHDDSVVMGYEECANPRDSSYLLQHCSSVYATTIDREDDLTALVNSGHLLEIDSHDPRVYNTGVLLLDGRNGRSDLAAKNGSSPTDTERCDLILGANRGPAGLRLFLRFRTAYISETMAGNIADATQEILYSVRHGWQGKVKDLNLLSQASRDQILSWNTQSLEVSQQCLPDLIDRASSKYPDAIACCTINEQITYRELQHFSTALAAHLLSAGVCPHTYVGLILDKTIWSVVIILAVLRTGAACMPLDSALPPAQASSMLREANTSVILTTTSSSKLEPHWVAMAPQMLEITGHLIQQLPKKSLPAPSGHISPTQPAFLMYTSGSTGAPKGVVQPHQDIVTCVQQMAQALQLHSGTRFLQFAAFSFDLSCVETLCTLSRGGCVCIPGNDDRLHRLAETGTALRINTAFLTAAVLAQVHPDEMPTLKTLTVGGDVLTAEQVALWAPRVDHLNISYGTTEGIMFDTLHADLTSLSDPRNIGRSFGPRTWIVDPADHNKLLPIGAVGELVVQGGRLSQGYLQKPEKTATVFIDVPVWAPAPAPQTSRCYKTGDLARYLPDGSLYLLGRKDRQVKLRGQRVELDDLEARLKQAVDLPRGMVVADVIVLPDQTKQLVGFVYDDRLTKHSAAADAAAGALFGLPTADFQALMRTMVQKLKQSLSWLFIPTFMFPLLYVPKTRTGKIDRTRLRQAAAGLAQQDRLVYAVPLDEGGVGEDDVLVKGEYSEQVGLVCKWYAESLGLGLAFVLPKSNFFHLGGDSIKAMRITRLAKDDGFDVTFRDIFNHPQPGRLVANVLVTGSGTDGEMMTTATATAVSPFRM</sequence>
<dbReference type="InterPro" id="IPR009081">
    <property type="entry name" value="PP-bd_ACP"/>
</dbReference>
<dbReference type="AlphaFoldDB" id="A0A1M3TSS0"/>
<dbReference type="InterPro" id="IPR045851">
    <property type="entry name" value="AMP-bd_C_sf"/>
</dbReference>
<organism evidence="6 7">
    <name type="scientific">Aspergillus luchuensis (strain CBS 106.47)</name>
    <dbReference type="NCBI Taxonomy" id="1137211"/>
    <lineage>
        <taxon>Eukaryota</taxon>
        <taxon>Fungi</taxon>
        <taxon>Dikarya</taxon>
        <taxon>Ascomycota</taxon>
        <taxon>Pezizomycotina</taxon>
        <taxon>Eurotiomycetes</taxon>
        <taxon>Eurotiomycetidae</taxon>
        <taxon>Eurotiales</taxon>
        <taxon>Aspergillaceae</taxon>
        <taxon>Aspergillus</taxon>
        <taxon>Aspergillus subgen. Circumdati</taxon>
    </lineage>
</organism>
<dbReference type="Pfam" id="PF00550">
    <property type="entry name" value="PP-binding"/>
    <property type="match status" value="1"/>
</dbReference>
<evidence type="ECO:0000256" key="4">
    <source>
        <dbReference type="ARBA" id="ARBA00029454"/>
    </source>
</evidence>
<dbReference type="VEuPathDB" id="FungiDB:ASPFODRAFT_58397"/>
<evidence type="ECO:0000313" key="7">
    <source>
        <dbReference type="Proteomes" id="UP000184063"/>
    </source>
</evidence>
<comment type="similarity">
    <text evidence="4">Belongs to the NRP synthetase family.</text>
</comment>
<dbReference type="Proteomes" id="UP000184063">
    <property type="component" value="Unassembled WGS sequence"/>
</dbReference>
<dbReference type="InterPro" id="IPR036736">
    <property type="entry name" value="ACP-like_sf"/>
</dbReference>
<gene>
    <name evidence="6" type="ORF">ASPFODRAFT_58397</name>
</gene>
<dbReference type="PROSITE" id="PS00012">
    <property type="entry name" value="PHOSPHOPANTETHEINE"/>
    <property type="match status" value="1"/>
</dbReference>
<dbReference type="Gene3D" id="3.40.50.12780">
    <property type="entry name" value="N-terminal domain of ligase-like"/>
    <property type="match status" value="1"/>
</dbReference>
<proteinExistence type="inferred from homology"/>
<evidence type="ECO:0000259" key="5">
    <source>
        <dbReference type="PROSITE" id="PS50075"/>
    </source>
</evidence>
<dbReference type="Gene3D" id="1.10.1200.10">
    <property type="entry name" value="ACP-like"/>
    <property type="match status" value="1"/>
</dbReference>
<dbReference type="PANTHER" id="PTHR45527:SF1">
    <property type="entry name" value="FATTY ACID SYNTHASE"/>
    <property type="match status" value="1"/>
</dbReference>
<evidence type="ECO:0000256" key="3">
    <source>
        <dbReference type="ARBA" id="ARBA00022598"/>
    </source>
</evidence>
<dbReference type="PANTHER" id="PTHR45527">
    <property type="entry name" value="NONRIBOSOMAL PEPTIDE SYNTHETASE"/>
    <property type="match status" value="1"/>
</dbReference>
<evidence type="ECO:0000313" key="6">
    <source>
        <dbReference type="EMBL" id="OJZ89721.1"/>
    </source>
</evidence>
<dbReference type="InterPro" id="IPR006162">
    <property type="entry name" value="Ppantetheine_attach_site"/>
</dbReference>
<dbReference type="NCBIfam" id="TIGR01733">
    <property type="entry name" value="AA-adenyl-dom"/>
    <property type="match status" value="1"/>
</dbReference>
<dbReference type="InterPro" id="IPR010071">
    <property type="entry name" value="AA_adenyl_dom"/>
</dbReference>
<reference evidence="7" key="1">
    <citation type="journal article" date="2017" name="Genome Biol.">
        <title>Comparative genomics reveals high biological diversity and specific adaptations in the industrially and medically important fungal genus Aspergillus.</title>
        <authorList>
            <person name="de Vries R.P."/>
            <person name="Riley R."/>
            <person name="Wiebenga A."/>
            <person name="Aguilar-Osorio G."/>
            <person name="Amillis S."/>
            <person name="Uchima C.A."/>
            <person name="Anderluh G."/>
            <person name="Asadollahi M."/>
            <person name="Askin M."/>
            <person name="Barry K."/>
            <person name="Battaglia E."/>
            <person name="Bayram O."/>
            <person name="Benocci T."/>
            <person name="Braus-Stromeyer S.A."/>
            <person name="Caldana C."/>
            <person name="Canovas D."/>
            <person name="Cerqueira G.C."/>
            <person name="Chen F."/>
            <person name="Chen W."/>
            <person name="Choi C."/>
            <person name="Clum A."/>
            <person name="Dos Santos R.A."/>
            <person name="Damasio A.R."/>
            <person name="Diallinas G."/>
            <person name="Emri T."/>
            <person name="Fekete E."/>
            <person name="Flipphi M."/>
            <person name="Freyberg S."/>
            <person name="Gallo A."/>
            <person name="Gournas C."/>
            <person name="Habgood R."/>
            <person name="Hainaut M."/>
            <person name="Harispe M.L."/>
            <person name="Henrissat B."/>
            <person name="Hilden K.S."/>
            <person name="Hope R."/>
            <person name="Hossain A."/>
            <person name="Karabika E."/>
            <person name="Karaffa L."/>
            <person name="Karanyi Z."/>
            <person name="Krasevec N."/>
            <person name="Kuo A."/>
            <person name="Kusch H."/>
            <person name="LaButti K."/>
            <person name="Lagendijk E.L."/>
            <person name="Lapidus A."/>
            <person name="Levasseur A."/>
            <person name="Lindquist E."/>
            <person name="Lipzen A."/>
            <person name="Logrieco A.F."/>
            <person name="MacCabe A."/>
            <person name="Maekelae M.R."/>
            <person name="Malavazi I."/>
            <person name="Melin P."/>
            <person name="Meyer V."/>
            <person name="Mielnichuk N."/>
            <person name="Miskei M."/>
            <person name="Molnar A.P."/>
            <person name="Mule G."/>
            <person name="Ngan C.Y."/>
            <person name="Orejas M."/>
            <person name="Orosz E."/>
            <person name="Ouedraogo J.P."/>
            <person name="Overkamp K.M."/>
            <person name="Park H.-S."/>
            <person name="Perrone G."/>
            <person name="Piumi F."/>
            <person name="Punt P.J."/>
            <person name="Ram A.F."/>
            <person name="Ramon A."/>
            <person name="Rauscher S."/>
            <person name="Record E."/>
            <person name="Riano-Pachon D.M."/>
            <person name="Robert V."/>
            <person name="Roehrig J."/>
            <person name="Ruller R."/>
            <person name="Salamov A."/>
            <person name="Salih N.S."/>
            <person name="Samson R.A."/>
            <person name="Sandor E."/>
            <person name="Sanguinetti M."/>
            <person name="Schuetze T."/>
            <person name="Sepcic K."/>
            <person name="Shelest E."/>
            <person name="Sherlock G."/>
            <person name="Sophianopoulou V."/>
            <person name="Squina F.M."/>
            <person name="Sun H."/>
            <person name="Susca A."/>
            <person name="Todd R.B."/>
            <person name="Tsang A."/>
            <person name="Unkles S.E."/>
            <person name="van de Wiele N."/>
            <person name="van Rossen-Uffink D."/>
            <person name="Oliveira J.V."/>
            <person name="Vesth T.C."/>
            <person name="Visser J."/>
            <person name="Yu J.-H."/>
            <person name="Zhou M."/>
            <person name="Andersen M.R."/>
            <person name="Archer D.B."/>
            <person name="Baker S.E."/>
            <person name="Benoit I."/>
            <person name="Brakhage A.A."/>
            <person name="Braus G.H."/>
            <person name="Fischer R."/>
            <person name="Frisvad J.C."/>
            <person name="Goldman G.H."/>
            <person name="Houbraken J."/>
            <person name="Oakley B."/>
            <person name="Pocsi I."/>
            <person name="Scazzocchio C."/>
            <person name="Seiboth B."/>
            <person name="vanKuyk P.A."/>
            <person name="Wortman J."/>
            <person name="Dyer P.S."/>
            <person name="Grigoriev I.V."/>
        </authorList>
    </citation>
    <scope>NUCLEOTIDE SEQUENCE [LARGE SCALE GENOMIC DNA]</scope>
    <source>
        <strain evidence="7">CBS 106.47</strain>
    </source>
</reference>
<keyword evidence="3" id="KW-0436">Ligase</keyword>
<dbReference type="GO" id="GO:0044550">
    <property type="term" value="P:secondary metabolite biosynthetic process"/>
    <property type="evidence" value="ECO:0007669"/>
    <property type="project" value="TreeGrafter"/>
</dbReference>
<dbReference type="GO" id="GO:0043041">
    <property type="term" value="P:amino acid activation for nonribosomal peptide biosynthetic process"/>
    <property type="evidence" value="ECO:0007669"/>
    <property type="project" value="TreeGrafter"/>
</dbReference>
<dbReference type="InterPro" id="IPR042099">
    <property type="entry name" value="ANL_N_sf"/>
</dbReference>
<dbReference type="InterPro" id="IPR000873">
    <property type="entry name" value="AMP-dep_synth/lig_dom"/>
</dbReference>
<dbReference type="OrthoDB" id="416786at2759"/>
<accession>A0A1M3TSS0</accession>
<dbReference type="InterPro" id="IPR020845">
    <property type="entry name" value="AMP-binding_CS"/>
</dbReference>
<dbReference type="SUPFAM" id="SSF56801">
    <property type="entry name" value="Acetyl-CoA synthetase-like"/>
    <property type="match status" value="1"/>
</dbReference>
<protein>
    <recommendedName>
        <fullName evidence="5">Carrier domain-containing protein</fullName>
    </recommendedName>
</protein>
<evidence type="ECO:0000256" key="1">
    <source>
        <dbReference type="ARBA" id="ARBA00022450"/>
    </source>
</evidence>
<keyword evidence="1" id="KW-0596">Phosphopantetheine</keyword>
<dbReference type="Gene3D" id="3.30.300.30">
    <property type="match status" value="1"/>
</dbReference>
<keyword evidence="2" id="KW-0597">Phosphoprotein</keyword>
<dbReference type="PROSITE" id="PS00455">
    <property type="entry name" value="AMP_BINDING"/>
    <property type="match status" value="1"/>
</dbReference>
<dbReference type="GO" id="GO:0016874">
    <property type="term" value="F:ligase activity"/>
    <property type="evidence" value="ECO:0007669"/>
    <property type="project" value="UniProtKB-KW"/>
</dbReference>